<accession>A0A0A8YJQ3</accession>
<organism evidence="2">
    <name type="scientific">Arundo donax</name>
    <name type="common">Giant reed</name>
    <name type="synonym">Donax arundinaceus</name>
    <dbReference type="NCBI Taxonomy" id="35708"/>
    <lineage>
        <taxon>Eukaryota</taxon>
        <taxon>Viridiplantae</taxon>
        <taxon>Streptophyta</taxon>
        <taxon>Embryophyta</taxon>
        <taxon>Tracheophyta</taxon>
        <taxon>Spermatophyta</taxon>
        <taxon>Magnoliopsida</taxon>
        <taxon>Liliopsida</taxon>
        <taxon>Poales</taxon>
        <taxon>Poaceae</taxon>
        <taxon>PACMAD clade</taxon>
        <taxon>Arundinoideae</taxon>
        <taxon>Arundineae</taxon>
        <taxon>Arundo</taxon>
    </lineage>
</organism>
<proteinExistence type="predicted"/>
<evidence type="ECO:0000313" key="2">
    <source>
        <dbReference type="EMBL" id="JAD26824.1"/>
    </source>
</evidence>
<name>A0A0A8YJQ3_ARUDO</name>
<dbReference type="EMBL" id="GBRH01271071">
    <property type="protein sequence ID" value="JAD26824.1"/>
    <property type="molecule type" value="Transcribed_RNA"/>
</dbReference>
<protein>
    <submittedName>
        <fullName evidence="2">Uncharacterized protein</fullName>
    </submittedName>
</protein>
<feature type="region of interest" description="Disordered" evidence="1">
    <location>
        <begin position="19"/>
        <end position="57"/>
    </location>
</feature>
<dbReference type="AlphaFoldDB" id="A0A0A8YJQ3"/>
<reference evidence="2" key="2">
    <citation type="journal article" date="2015" name="Data Brief">
        <title>Shoot transcriptome of the giant reed, Arundo donax.</title>
        <authorList>
            <person name="Barrero R.A."/>
            <person name="Guerrero F.D."/>
            <person name="Moolhuijzen P."/>
            <person name="Goolsby J.A."/>
            <person name="Tidwell J."/>
            <person name="Bellgard S.E."/>
            <person name="Bellgard M.I."/>
        </authorList>
    </citation>
    <scope>NUCLEOTIDE SEQUENCE</scope>
    <source>
        <tissue evidence="2">Shoot tissue taken approximately 20 cm above the soil surface</tissue>
    </source>
</reference>
<evidence type="ECO:0000256" key="1">
    <source>
        <dbReference type="SAM" id="MobiDB-lite"/>
    </source>
</evidence>
<feature type="compositionally biased region" description="Basic and acidic residues" evidence="1">
    <location>
        <begin position="40"/>
        <end position="57"/>
    </location>
</feature>
<sequence>MAPATPRCLITAHRQAAPGILLKPPPHSPTLIILNSNPNTDEHEDRMEAKEDVGPTW</sequence>
<reference evidence="2" key="1">
    <citation type="submission" date="2014-09" db="EMBL/GenBank/DDBJ databases">
        <authorList>
            <person name="Magalhaes I.L.F."/>
            <person name="Oliveira U."/>
            <person name="Santos F.R."/>
            <person name="Vidigal T.H.D.A."/>
            <person name="Brescovit A.D."/>
            <person name="Santos A.J."/>
        </authorList>
    </citation>
    <scope>NUCLEOTIDE SEQUENCE</scope>
    <source>
        <tissue evidence="2">Shoot tissue taken approximately 20 cm above the soil surface</tissue>
    </source>
</reference>